<feature type="compositionally biased region" description="Low complexity" evidence="1">
    <location>
        <begin position="13"/>
        <end position="37"/>
    </location>
</feature>
<dbReference type="EMBL" id="CP141261">
    <property type="protein sequence ID" value="WRL63030.1"/>
    <property type="molecule type" value="Genomic_DNA"/>
</dbReference>
<organism evidence="2 3">
    <name type="scientific">Blastococcus brunescens</name>
    <dbReference type="NCBI Taxonomy" id="1564165"/>
    <lineage>
        <taxon>Bacteria</taxon>
        <taxon>Bacillati</taxon>
        <taxon>Actinomycetota</taxon>
        <taxon>Actinomycetes</taxon>
        <taxon>Geodermatophilales</taxon>
        <taxon>Geodermatophilaceae</taxon>
        <taxon>Blastococcus</taxon>
    </lineage>
</organism>
<proteinExistence type="predicted"/>
<dbReference type="Proteomes" id="UP001324287">
    <property type="component" value="Chromosome"/>
</dbReference>
<accession>A0ABZ1AWU9</accession>
<dbReference type="RefSeq" id="WP_324274379.1">
    <property type="nucleotide sequence ID" value="NZ_CP141261.1"/>
</dbReference>
<evidence type="ECO:0000313" key="3">
    <source>
        <dbReference type="Proteomes" id="UP001324287"/>
    </source>
</evidence>
<feature type="region of interest" description="Disordered" evidence="1">
    <location>
        <begin position="13"/>
        <end position="64"/>
    </location>
</feature>
<protein>
    <submittedName>
        <fullName evidence="2">Uncharacterized protein</fullName>
    </submittedName>
</protein>
<feature type="compositionally biased region" description="Polar residues" evidence="1">
    <location>
        <begin position="38"/>
        <end position="64"/>
    </location>
</feature>
<evidence type="ECO:0000256" key="1">
    <source>
        <dbReference type="SAM" id="MobiDB-lite"/>
    </source>
</evidence>
<gene>
    <name evidence="2" type="ORF">U6N30_24765</name>
</gene>
<evidence type="ECO:0000313" key="2">
    <source>
        <dbReference type="EMBL" id="WRL63030.1"/>
    </source>
</evidence>
<name>A0ABZ1AWU9_9ACTN</name>
<sequence length="155" mass="16288">MAPECLAALTSASRVAAPRAARSSSTGASPTTTGSTRNAWSASTSDTICATSPAQVPPSRTTFGSYSHARSSRSWLRASRLTACGSSAWRWMSASVCSTESWRCAATAARSSERTRADRSSARESSSRRQIGAVARTTPVRMTRVAAKPLRALAS</sequence>
<feature type="region of interest" description="Disordered" evidence="1">
    <location>
        <begin position="108"/>
        <end position="134"/>
    </location>
</feature>
<reference evidence="2 3" key="1">
    <citation type="submission" date="2023-12" db="EMBL/GenBank/DDBJ databases">
        <title>Blastococcus brunescens sp. nov., an actonobacterium isolated from sandstone collected in sahara desert.</title>
        <authorList>
            <person name="Gtari M."/>
            <person name="Ghodhbane F."/>
        </authorList>
    </citation>
    <scope>NUCLEOTIDE SEQUENCE [LARGE SCALE GENOMIC DNA]</scope>
    <source>
        <strain evidence="2 3">BMG 8361</strain>
    </source>
</reference>
<feature type="compositionally biased region" description="Basic and acidic residues" evidence="1">
    <location>
        <begin position="111"/>
        <end position="127"/>
    </location>
</feature>
<keyword evidence="3" id="KW-1185">Reference proteome</keyword>